<proteinExistence type="predicted"/>
<keyword evidence="2" id="KW-1185">Reference proteome</keyword>
<evidence type="ECO:0000313" key="2">
    <source>
        <dbReference type="Proteomes" id="UP001208567"/>
    </source>
</evidence>
<gene>
    <name evidence="1" type="ORF">bsdE14_31450</name>
</gene>
<reference evidence="1 2" key="1">
    <citation type="journal article" date="2024" name="Int. J. Syst. Evol. Microbiol.">
        <title>Clostridium omnivorum sp. nov., isolated from anoxic soil under the treatment of reductive soil disinfestation.</title>
        <authorList>
            <person name="Ueki A."/>
            <person name="Tonouchi A."/>
            <person name="Kaku N."/>
            <person name="Honma S."/>
            <person name="Ueki K."/>
        </authorList>
    </citation>
    <scope>NUCLEOTIDE SEQUENCE [LARGE SCALE GENOMIC DNA]</scope>
    <source>
        <strain evidence="1 2">E14</strain>
    </source>
</reference>
<evidence type="ECO:0000313" key="1">
    <source>
        <dbReference type="EMBL" id="GLC31735.1"/>
    </source>
</evidence>
<name>A0ABQ5N9L9_9CLOT</name>
<accession>A0ABQ5N9L9</accession>
<dbReference type="EMBL" id="BRXR01000001">
    <property type="protein sequence ID" value="GLC31735.1"/>
    <property type="molecule type" value="Genomic_DNA"/>
</dbReference>
<sequence length="87" mass="10192">MQDIEKRISNRQILLNSVNVLLEEPTDFKVSNLCKTIICFYNKDYQKALTYLNECTEKQNNDVYVHANNNGKAATEYAFEYCMEKLV</sequence>
<protein>
    <submittedName>
        <fullName evidence="1">Uncharacterized protein</fullName>
    </submittedName>
</protein>
<comment type="caution">
    <text evidence="1">The sequence shown here is derived from an EMBL/GenBank/DDBJ whole genome shotgun (WGS) entry which is preliminary data.</text>
</comment>
<dbReference type="Proteomes" id="UP001208567">
    <property type="component" value="Unassembled WGS sequence"/>
</dbReference>
<dbReference type="RefSeq" id="WP_264851063.1">
    <property type="nucleotide sequence ID" value="NZ_BRXR01000001.1"/>
</dbReference>
<organism evidence="1 2">
    <name type="scientific">Clostridium omnivorum</name>
    <dbReference type="NCBI Taxonomy" id="1604902"/>
    <lineage>
        <taxon>Bacteria</taxon>
        <taxon>Bacillati</taxon>
        <taxon>Bacillota</taxon>
        <taxon>Clostridia</taxon>
        <taxon>Eubacteriales</taxon>
        <taxon>Clostridiaceae</taxon>
        <taxon>Clostridium</taxon>
    </lineage>
</organism>